<organism evidence="5 6">
    <name type="scientific">Elaphomyces granulatus</name>
    <dbReference type="NCBI Taxonomy" id="519963"/>
    <lineage>
        <taxon>Eukaryota</taxon>
        <taxon>Fungi</taxon>
        <taxon>Dikarya</taxon>
        <taxon>Ascomycota</taxon>
        <taxon>Pezizomycotina</taxon>
        <taxon>Eurotiomycetes</taxon>
        <taxon>Eurotiomycetidae</taxon>
        <taxon>Eurotiales</taxon>
        <taxon>Elaphomycetaceae</taxon>
        <taxon>Elaphomyces</taxon>
    </lineage>
</organism>
<feature type="region of interest" description="Disordered" evidence="1">
    <location>
        <begin position="1538"/>
        <end position="1633"/>
    </location>
</feature>
<keyword evidence="6" id="KW-1185">Reference proteome</keyword>
<comment type="caution">
    <text evidence="5">The sequence shown here is derived from an EMBL/GenBank/DDBJ whole genome shotgun (WGS) entry which is preliminary data.</text>
</comment>
<dbReference type="Pfam" id="PF16201">
    <property type="entry name" value="NopRA1"/>
    <property type="match status" value="1"/>
</dbReference>
<dbReference type="GO" id="GO:0000463">
    <property type="term" value="P:maturation of LSU-rRNA from tricistronic rRNA transcript (SSU-rRNA, 5.8S rRNA, LSU-rRNA)"/>
    <property type="evidence" value="ECO:0007669"/>
    <property type="project" value="TreeGrafter"/>
</dbReference>
<dbReference type="InterPro" id="IPR021714">
    <property type="entry name" value="URB1_N"/>
</dbReference>
<dbReference type="OrthoDB" id="72892at2759"/>
<feature type="compositionally biased region" description="Polar residues" evidence="1">
    <location>
        <begin position="1276"/>
        <end position="1287"/>
    </location>
</feature>
<feature type="compositionally biased region" description="Basic and acidic residues" evidence="1">
    <location>
        <begin position="1195"/>
        <end position="1218"/>
    </location>
</feature>
<dbReference type="InterPro" id="IPR046784">
    <property type="entry name" value="Eap1"/>
</dbReference>
<dbReference type="Pfam" id="PF11707">
    <property type="entry name" value="Npa1"/>
    <property type="match status" value="1"/>
</dbReference>
<dbReference type="InterPro" id="IPR032436">
    <property type="entry name" value="URB1_C"/>
</dbReference>
<sequence>MTRLGDQSPPKRRKVSAGIVSSTSDDGTGITSHIQLRDFLVFKQSNQIEAKNGINRFKSFLSSINEEEKENDKSKKLRILKAYCDSQIQRTGEDSEATCLPDLIQTWSFADAANYESLLLAVPAVLTIFLKTISTHLQFQDFGLALCKFLLQKDQIRLFNRNLSAPKAKEHIISPCIRLLTEIVSFDGGTVARLVHLKRDVTFKRIDVFLTPIKVQNENAQDGTKKSTLRRNAQLYILANIRYQSVSAKSDLIEQHKIVRAFLEHIRKDSRDIVTDILRSLDKDIARDSTLSRTSKTRFFNRWNLERLVTLYGYDKNVGDLEQNAVSITNEVHKLLMRICTVPDAGVLLPETGWYPAGSEPEALLTGGDGSIELGLDSAVYIDKYRESVPVRNGTLSALIKTLRPESDTLQMELLLAIFNAAPELIADFFTSRTMLTSDPKPTAAWFGESAFLFSVVQLSVPENCGSKGKAPAIPPPVSIVIESILPRPLTQKTLTRCLNQNTDVVTLFAIRILTAAFRKLRVVLDTFNVDHGDGHTLWAQASSKLLAEFCRRCPLVKDVLLLFKRTPKEDLQQQDAVTELIAQVYEVVPAVAFEENFDVSLVLIDLLNQLEQPGVTAEDSTMLLRQLQNVLKIAQLSSSLRWWQQPASLQYSAFTSMLKVLVEFPDKASMKQIRRLLQRVLLEHSVLVNSDASFNAFMSSFEASDSETLPLQLTFFDNCICRLVKKPVHYQDLVYSLLNGSHGTLSPIVATVDEQWRFVVNSRDNAKEESIAIWIAWLLGYLRQAGEDERALRIVRDNLINMMELKKGKAYFKNAFKNTTNNLNGRMTDNDHNAIRRAAEPANSMNLLEVFGSIPAESKNHNALHKWEKEDIDAAVEQGYVRELILCLCSEYDDIRRQATAAISRFMIKVKDSKYPEWRAIYLLTGELIQTAQLEFPSPLPWIVGEFATYCLVVLTDPLHQMYSKVNFFLQKRPSWDIEKIPSYWIDKILLHEPDSDDGPPKTSFASASRIFGKPATDSTERPSRINDSDDAKTDRYNFREKFFKDREAGDKDFDRRDTKLGAANNRRGGRDDKDDWNHGRPRRAFGQDEPERRPRRTGDQDRWDGRERDRDQQDSAFDRGAKDKEARPSKRDGQGRGRHEQSWFRDGNAQDTPEPEEDKSSVRNREWRRDRQGVDRDWNRPARVEQDPEWLDSTERHEPRQTHTQEDFQRWKERMKASSAQQQSEERKKTPSDQAMTTGHKGDAKHMEGEMFSNQGVPFQVDSGLERFFGLLSDNKSSNDTNTPGSAEVKKEITSTKATKSSRFAGFFSPPVESPSKESDHARPSSDRPLSTEADQEGFQRILQMLGGSKSRNTTPQVDSSQQPPPPSLTEKSRPSTTLSSPVRESVSRQDHVTLQDGPSRNLSAAEMEPLLPQNPPKETDNVRDRENLLRLMQQVQISSASNQAHGNVQPQSAGHTPGILNVPDLLSRPQGIAKVQKTPNFLDDPAIANMQRPDVDLTDQVRRPANGPPVTYYNNEIHFAGIPQGGHGISVAAPGRVPQGHSQPPMGIQRPPGFDQLPPLGWTGQQFPPQQGGGPSPLAPPPGIPNPSRGMNPNFFASPMPMHGGMLPSNERQPFPRGTTGNGAGSFGPPPGMLPPPGYMNINGQPPSVFPPMPHNPDTLMGFAHNVQGNFGGHAGLSGGPPSSRHLDMFAQTNGGDGRNGMLGPGPFR</sequence>
<evidence type="ECO:0000313" key="6">
    <source>
        <dbReference type="Proteomes" id="UP000243515"/>
    </source>
</evidence>
<feature type="domain" description="URB1 central HEAT repeat" evidence="4">
    <location>
        <begin position="638"/>
        <end position="825"/>
    </location>
</feature>
<evidence type="ECO:0000259" key="2">
    <source>
        <dbReference type="Pfam" id="PF11707"/>
    </source>
</evidence>
<dbReference type="GO" id="GO:0005730">
    <property type="term" value="C:nucleolus"/>
    <property type="evidence" value="ECO:0007669"/>
    <property type="project" value="TreeGrafter"/>
</dbReference>
<dbReference type="PANTHER" id="PTHR13500">
    <property type="entry name" value="NUCLEOLAR PRERIBOSOMAL-ASSOCIATED PROTEIN 1"/>
    <property type="match status" value="1"/>
</dbReference>
<feature type="region of interest" description="Disordered" evidence="1">
    <location>
        <begin position="1054"/>
        <end position="1260"/>
    </location>
</feature>
<feature type="compositionally biased region" description="Basic and acidic residues" evidence="1">
    <location>
        <begin position="1160"/>
        <end position="1188"/>
    </location>
</feature>
<feature type="region of interest" description="Disordered" evidence="1">
    <location>
        <begin position="1"/>
        <end position="25"/>
    </location>
</feature>
<dbReference type="InterPro" id="IPR039844">
    <property type="entry name" value="URB1"/>
</dbReference>
<dbReference type="Pfam" id="PF20566">
    <property type="entry name" value="Eap1"/>
    <property type="match status" value="1"/>
</dbReference>
<dbReference type="GO" id="GO:0000466">
    <property type="term" value="P:maturation of 5.8S rRNA from tricistronic rRNA transcript (SSU-rRNA, 5.8S rRNA, LSU-rRNA)"/>
    <property type="evidence" value="ECO:0007669"/>
    <property type="project" value="TreeGrafter"/>
</dbReference>
<name>A0A232M5K2_9EURO</name>
<feature type="domain" description="URB1 N-terminal" evidence="2">
    <location>
        <begin position="100"/>
        <end position="448"/>
    </location>
</feature>
<feature type="compositionally biased region" description="Basic and acidic residues" evidence="1">
    <location>
        <begin position="1087"/>
        <end position="1145"/>
    </location>
</feature>
<dbReference type="Pfam" id="PF26140">
    <property type="entry name" value="HEAT_URB1"/>
    <property type="match status" value="1"/>
</dbReference>
<accession>A0A232M5K2</accession>
<feature type="compositionally biased region" description="Basic and acidic residues" evidence="1">
    <location>
        <begin position="1242"/>
        <end position="1251"/>
    </location>
</feature>
<dbReference type="Proteomes" id="UP000243515">
    <property type="component" value="Unassembled WGS sequence"/>
</dbReference>
<evidence type="ECO:0000256" key="1">
    <source>
        <dbReference type="SAM" id="MobiDB-lite"/>
    </source>
</evidence>
<reference evidence="5 6" key="1">
    <citation type="journal article" date="2015" name="Environ. Microbiol.">
        <title>Metagenome sequence of Elaphomyces granulatus from sporocarp tissue reveals Ascomycota ectomycorrhizal fingerprints of genome expansion and a Proteobacteria-rich microbiome.</title>
        <authorList>
            <person name="Quandt C.A."/>
            <person name="Kohler A."/>
            <person name="Hesse C.N."/>
            <person name="Sharpton T.J."/>
            <person name="Martin F."/>
            <person name="Spatafora J.W."/>
        </authorList>
    </citation>
    <scope>NUCLEOTIDE SEQUENCE [LARGE SCALE GENOMIC DNA]</scope>
    <source>
        <strain evidence="5 6">OSC145934</strain>
    </source>
</reference>
<feature type="region of interest" description="Disordered" evidence="1">
    <location>
        <begin position="997"/>
        <end position="1033"/>
    </location>
</feature>
<feature type="compositionally biased region" description="Basic and acidic residues" evidence="1">
    <location>
        <begin position="1317"/>
        <end position="1328"/>
    </location>
</feature>
<feature type="domain" description="URB1 C-terminal" evidence="3">
    <location>
        <begin position="885"/>
        <end position="997"/>
    </location>
</feature>
<feature type="compositionally biased region" description="Low complexity" evidence="1">
    <location>
        <begin position="1564"/>
        <end position="1573"/>
    </location>
</feature>
<feature type="compositionally biased region" description="Basic and acidic residues" evidence="1">
    <location>
        <begin position="1070"/>
        <end position="1080"/>
    </location>
</feature>
<feature type="region of interest" description="Disordered" evidence="1">
    <location>
        <begin position="1273"/>
        <end position="1424"/>
    </location>
</feature>
<dbReference type="PANTHER" id="PTHR13500:SF0">
    <property type="entry name" value="NUCLEOLAR PRE-RIBOSOMAL-ASSOCIATED PROTEIN 1"/>
    <property type="match status" value="1"/>
</dbReference>
<evidence type="ECO:0000259" key="3">
    <source>
        <dbReference type="Pfam" id="PF16201"/>
    </source>
</evidence>
<evidence type="ECO:0000313" key="5">
    <source>
        <dbReference type="EMBL" id="OXV11656.1"/>
    </source>
</evidence>
<feature type="compositionally biased region" description="Basic and acidic residues" evidence="1">
    <location>
        <begin position="1020"/>
        <end position="1033"/>
    </location>
</feature>
<gene>
    <name evidence="5" type="ORF">Egran_00583</name>
</gene>
<dbReference type="EMBL" id="NPHW01002369">
    <property type="protein sequence ID" value="OXV11656.1"/>
    <property type="molecule type" value="Genomic_DNA"/>
</dbReference>
<dbReference type="InterPro" id="IPR059018">
    <property type="entry name" value="HEAT_URB1"/>
</dbReference>
<proteinExistence type="predicted"/>
<protein>
    <submittedName>
        <fullName evidence="5">Uncharacterized protein</fullName>
    </submittedName>
</protein>
<evidence type="ECO:0000259" key="4">
    <source>
        <dbReference type="Pfam" id="PF26140"/>
    </source>
</evidence>